<sequence>MESLPSIGVGGGVRETDADEKEKTELDFEDEGDFDADEKESLPSIGVGGRILKTNSPKMVVVVFVITARVGAGGGVRERLLPFAYLRYF</sequence>
<proteinExistence type="predicted"/>
<name>A0ACB8YU43_CICIN</name>
<protein>
    <submittedName>
        <fullName evidence="1">Uncharacterized protein</fullName>
    </submittedName>
</protein>
<comment type="caution">
    <text evidence="1">The sequence shown here is derived from an EMBL/GenBank/DDBJ whole genome shotgun (WGS) entry which is preliminary data.</text>
</comment>
<evidence type="ECO:0000313" key="1">
    <source>
        <dbReference type="EMBL" id="KAI3688464.1"/>
    </source>
</evidence>
<dbReference type="Proteomes" id="UP001055811">
    <property type="component" value="Linkage Group LG09"/>
</dbReference>
<evidence type="ECO:0000313" key="2">
    <source>
        <dbReference type="Proteomes" id="UP001055811"/>
    </source>
</evidence>
<keyword evidence="2" id="KW-1185">Reference proteome</keyword>
<reference evidence="1 2" key="2">
    <citation type="journal article" date="2022" name="Mol. Ecol. Resour.">
        <title>The genomes of chicory, endive, great burdock and yacon provide insights into Asteraceae paleo-polyploidization history and plant inulin production.</title>
        <authorList>
            <person name="Fan W."/>
            <person name="Wang S."/>
            <person name="Wang H."/>
            <person name="Wang A."/>
            <person name="Jiang F."/>
            <person name="Liu H."/>
            <person name="Zhao H."/>
            <person name="Xu D."/>
            <person name="Zhang Y."/>
        </authorList>
    </citation>
    <scope>NUCLEOTIDE SEQUENCE [LARGE SCALE GENOMIC DNA]</scope>
    <source>
        <strain evidence="2">cv. Punajuju</strain>
        <tissue evidence="1">Leaves</tissue>
    </source>
</reference>
<organism evidence="1 2">
    <name type="scientific">Cichorium intybus</name>
    <name type="common">Chicory</name>
    <dbReference type="NCBI Taxonomy" id="13427"/>
    <lineage>
        <taxon>Eukaryota</taxon>
        <taxon>Viridiplantae</taxon>
        <taxon>Streptophyta</taxon>
        <taxon>Embryophyta</taxon>
        <taxon>Tracheophyta</taxon>
        <taxon>Spermatophyta</taxon>
        <taxon>Magnoliopsida</taxon>
        <taxon>eudicotyledons</taxon>
        <taxon>Gunneridae</taxon>
        <taxon>Pentapetalae</taxon>
        <taxon>asterids</taxon>
        <taxon>campanulids</taxon>
        <taxon>Asterales</taxon>
        <taxon>Asteraceae</taxon>
        <taxon>Cichorioideae</taxon>
        <taxon>Cichorieae</taxon>
        <taxon>Cichoriinae</taxon>
        <taxon>Cichorium</taxon>
    </lineage>
</organism>
<reference evidence="2" key="1">
    <citation type="journal article" date="2022" name="Mol. Ecol. Resour.">
        <title>The genomes of chicory, endive, great burdock and yacon provide insights into Asteraceae palaeo-polyploidization history and plant inulin production.</title>
        <authorList>
            <person name="Fan W."/>
            <person name="Wang S."/>
            <person name="Wang H."/>
            <person name="Wang A."/>
            <person name="Jiang F."/>
            <person name="Liu H."/>
            <person name="Zhao H."/>
            <person name="Xu D."/>
            <person name="Zhang Y."/>
        </authorList>
    </citation>
    <scope>NUCLEOTIDE SEQUENCE [LARGE SCALE GENOMIC DNA]</scope>
    <source>
        <strain evidence="2">cv. Punajuju</strain>
    </source>
</reference>
<dbReference type="EMBL" id="CM042017">
    <property type="protein sequence ID" value="KAI3688464.1"/>
    <property type="molecule type" value="Genomic_DNA"/>
</dbReference>
<gene>
    <name evidence="1" type="ORF">L2E82_46059</name>
</gene>
<accession>A0ACB8YU43</accession>